<dbReference type="InParanoid" id="A7SHB2"/>
<dbReference type="InterPro" id="IPR014756">
    <property type="entry name" value="Ig_E-set"/>
</dbReference>
<dbReference type="InterPro" id="IPR017868">
    <property type="entry name" value="Filamin/ABP280_repeat-like"/>
</dbReference>
<dbReference type="Pfam" id="PF00643">
    <property type="entry name" value="zf-B_box"/>
    <property type="match status" value="1"/>
</dbReference>
<keyword evidence="2" id="KW-0677">Repeat</keyword>
<evidence type="ECO:0000313" key="11">
    <source>
        <dbReference type="Proteomes" id="UP000001593"/>
    </source>
</evidence>
<dbReference type="Pfam" id="PF12126">
    <property type="entry name" value="PML_CC"/>
    <property type="match status" value="1"/>
</dbReference>
<dbReference type="SMART" id="SM00336">
    <property type="entry name" value="BBOX"/>
    <property type="match status" value="2"/>
</dbReference>
<dbReference type="SMART" id="SM00502">
    <property type="entry name" value="BBC"/>
    <property type="match status" value="1"/>
</dbReference>
<organism evidence="10 11">
    <name type="scientific">Nematostella vectensis</name>
    <name type="common">Starlet sea anemone</name>
    <dbReference type="NCBI Taxonomy" id="45351"/>
    <lineage>
        <taxon>Eukaryota</taxon>
        <taxon>Metazoa</taxon>
        <taxon>Cnidaria</taxon>
        <taxon>Anthozoa</taxon>
        <taxon>Hexacorallia</taxon>
        <taxon>Actiniaria</taxon>
        <taxon>Edwardsiidae</taxon>
        <taxon>Nematostella</taxon>
    </lineage>
</organism>
<gene>
    <name evidence="10" type="ORF">NEMVEDRAFT_v1g212280</name>
</gene>
<dbReference type="InterPro" id="IPR011042">
    <property type="entry name" value="6-blade_b-propeller_TolB-like"/>
</dbReference>
<feature type="domain" description="B box-type" evidence="9">
    <location>
        <begin position="154"/>
        <end position="195"/>
    </location>
</feature>
<accession>A7SHB2</accession>
<dbReference type="Pfam" id="PF01436">
    <property type="entry name" value="NHL"/>
    <property type="match status" value="1"/>
</dbReference>
<dbReference type="InterPro" id="IPR001258">
    <property type="entry name" value="NHL_repeat"/>
</dbReference>
<keyword evidence="11" id="KW-1185">Reference proteome</keyword>
<dbReference type="EMBL" id="DS469659">
    <property type="protein sequence ID" value="EDO36856.1"/>
    <property type="molecule type" value="Genomic_DNA"/>
</dbReference>
<dbReference type="PROSITE" id="PS51125">
    <property type="entry name" value="NHL"/>
    <property type="match status" value="1"/>
</dbReference>
<dbReference type="Gene3D" id="2.60.40.10">
    <property type="entry name" value="Immunoglobulins"/>
    <property type="match status" value="1"/>
</dbReference>
<evidence type="ECO:0000259" key="8">
    <source>
        <dbReference type="PROSITE" id="PS50089"/>
    </source>
</evidence>
<dbReference type="Pfam" id="PF00097">
    <property type="entry name" value="zf-C3HC4"/>
    <property type="match status" value="1"/>
</dbReference>
<dbReference type="Gene3D" id="3.30.40.10">
    <property type="entry name" value="Zinc/RING finger domain, C3HC4 (zinc finger)"/>
    <property type="match status" value="1"/>
</dbReference>
<dbReference type="PROSITE" id="PS50194">
    <property type="entry name" value="FILAMIN_REPEAT"/>
    <property type="match status" value="1"/>
</dbReference>
<evidence type="ECO:0000313" key="10">
    <source>
        <dbReference type="EMBL" id="EDO36856.1"/>
    </source>
</evidence>
<dbReference type="InterPro" id="IPR013083">
    <property type="entry name" value="Znf_RING/FYVE/PHD"/>
</dbReference>
<dbReference type="eggNOG" id="KOG2177">
    <property type="taxonomic scope" value="Eukaryota"/>
</dbReference>
<dbReference type="InterPro" id="IPR003649">
    <property type="entry name" value="Bbox_C"/>
</dbReference>
<dbReference type="OMA" id="VHKRIRQ"/>
<evidence type="ECO:0000256" key="3">
    <source>
        <dbReference type="ARBA" id="ARBA00022771"/>
    </source>
</evidence>
<evidence type="ECO:0000256" key="6">
    <source>
        <dbReference type="PROSITE-ProRule" id="PRU00087"/>
    </source>
</evidence>
<evidence type="ECO:0000256" key="7">
    <source>
        <dbReference type="PROSITE-ProRule" id="PRU00504"/>
    </source>
</evidence>
<dbReference type="SMART" id="SM00184">
    <property type="entry name" value="RING"/>
    <property type="match status" value="1"/>
</dbReference>
<evidence type="ECO:0000259" key="9">
    <source>
        <dbReference type="PROSITE" id="PS50119"/>
    </source>
</evidence>
<feature type="domain" description="B box-type" evidence="9">
    <location>
        <begin position="94"/>
        <end position="141"/>
    </location>
</feature>
<dbReference type="SUPFAM" id="SSF57845">
    <property type="entry name" value="B-box zinc-binding domain"/>
    <property type="match status" value="1"/>
</dbReference>
<dbReference type="PANTHER" id="PTHR25462:SF303">
    <property type="entry name" value="E3 UBIQUITIN-PROTEIN LIGASE TRIM71"/>
    <property type="match status" value="1"/>
</dbReference>
<dbReference type="SUPFAM" id="SSF81296">
    <property type="entry name" value="E set domains"/>
    <property type="match status" value="1"/>
</dbReference>
<dbReference type="InterPro" id="IPR001841">
    <property type="entry name" value="Znf_RING"/>
</dbReference>
<dbReference type="HOGENOM" id="CLU_533812_0_0_1"/>
<dbReference type="PROSITE" id="PS00518">
    <property type="entry name" value="ZF_RING_1"/>
    <property type="match status" value="1"/>
</dbReference>
<dbReference type="PANTHER" id="PTHR25462">
    <property type="entry name" value="BONUS, ISOFORM C-RELATED"/>
    <property type="match status" value="1"/>
</dbReference>
<feature type="repeat" description="Filamin" evidence="6">
    <location>
        <begin position="398"/>
        <end position="454"/>
    </location>
</feature>
<feature type="repeat" description="NHL" evidence="7">
    <location>
        <begin position="473"/>
        <end position="511"/>
    </location>
</feature>
<sequence>MTSSVVNGGQVYELSKHLNCSLCHRLIRGPKLLPCLHSFCLACLEDLVTENDVGFNCPQCHTEAKVSKAALRGLPTNFFLDNMLDIALMNSSDSKPVPCTNCDLNATANSRCLDCGEFLCVDCYNVHKRIRQTKEHRIMTISELLASNTEEILSRVAYCNTHTTEPLKYYCESCNLAACRDCLIIEHREHKYNYIKDAKKVKKQKATLENLLEGTVVQIPLVEKAAADIRHMHDMLHGKLATVKSEIRETSLRLIKVIKDREQTLLAEADEIYESKSTVLEKQRENLELQLMRLKTASEFSQQVMKFANEVEFLSLKEPIIERLNTLCESHPVTRPRENEILKYDVDLIDSETTVARALGKVKTYVPQSSGVPANNHDITNGNKVDKSNPAGTLGDVISVEIKDVRGTLVYPEIVHLDERQACVRYTPTSEGILDLNVFSRGELLSGFPIEITYVRGRAVSLSDPVPRGRNAKQAFVGSGSRFGRLSDPQDVAVDKNGHVIVCDSKNHRIQ</sequence>
<evidence type="ECO:0000256" key="1">
    <source>
        <dbReference type="ARBA" id="ARBA00022723"/>
    </source>
</evidence>
<dbReference type="PhylomeDB" id="A7SHB2"/>
<proteinExistence type="predicted"/>
<keyword evidence="1" id="KW-0479">Metal-binding</keyword>
<feature type="domain" description="RING-type" evidence="8">
    <location>
        <begin position="20"/>
        <end position="61"/>
    </location>
</feature>
<name>A7SHB2_NEMVE</name>
<keyword evidence="3 5" id="KW-0863">Zinc-finger</keyword>
<dbReference type="InterPro" id="IPR021978">
    <property type="entry name" value="PML-like_CC"/>
</dbReference>
<dbReference type="InterPro" id="IPR000315">
    <property type="entry name" value="Znf_B-box"/>
</dbReference>
<dbReference type="GO" id="GO:0008270">
    <property type="term" value="F:zinc ion binding"/>
    <property type="evidence" value="ECO:0007669"/>
    <property type="project" value="UniProtKB-KW"/>
</dbReference>
<dbReference type="InterPro" id="IPR013783">
    <property type="entry name" value="Ig-like_fold"/>
</dbReference>
<keyword evidence="4" id="KW-0862">Zinc</keyword>
<dbReference type="PROSITE" id="PS50119">
    <property type="entry name" value="ZF_BBOX"/>
    <property type="match status" value="2"/>
</dbReference>
<reference evidence="10 11" key="1">
    <citation type="journal article" date="2007" name="Science">
        <title>Sea anemone genome reveals ancestral eumetazoan gene repertoire and genomic organization.</title>
        <authorList>
            <person name="Putnam N.H."/>
            <person name="Srivastava M."/>
            <person name="Hellsten U."/>
            <person name="Dirks B."/>
            <person name="Chapman J."/>
            <person name="Salamov A."/>
            <person name="Terry A."/>
            <person name="Shapiro H."/>
            <person name="Lindquist E."/>
            <person name="Kapitonov V.V."/>
            <person name="Jurka J."/>
            <person name="Genikhovich G."/>
            <person name="Grigoriev I.V."/>
            <person name="Lucas S.M."/>
            <person name="Steele R.E."/>
            <person name="Finnerty J.R."/>
            <person name="Technau U."/>
            <person name="Martindale M.Q."/>
            <person name="Rokhsar D.S."/>
        </authorList>
    </citation>
    <scope>NUCLEOTIDE SEQUENCE [LARGE SCALE GENOMIC DNA]</scope>
    <source>
        <strain evidence="11">CH2 X CH6</strain>
    </source>
</reference>
<dbReference type="InterPro" id="IPR047153">
    <property type="entry name" value="TRIM45/56/19-like"/>
</dbReference>
<evidence type="ECO:0000256" key="5">
    <source>
        <dbReference type="PROSITE-ProRule" id="PRU00024"/>
    </source>
</evidence>
<dbReference type="InterPro" id="IPR018957">
    <property type="entry name" value="Znf_C3HC4_RING-type"/>
</dbReference>
<dbReference type="Proteomes" id="UP000001593">
    <property type="component" value="Unassembled WGS sequence"/>
</dbReference>
<dbReference type="SUPFAM" id="SSF57850">
    <property type="entry name" value="RING/U-box"/>
    <property type="match status" value="1"/>
</dbReference>
<dbReference type="Gene3D" id="3.30.160.60">
    <property type="entry name" value="Classic Zinc Finger"/>
    <property type="match status" value="1"/>
</dbReference>
<evidence type="ECO:0000256" key="2">
    <source>
        <dbReference type="ARBA" id="ARBA00022737"/>
    </source>
</evidence>
<dbReference type="InterPro" id="IPR017907">
    <property type="entry name" value="Znf_RING_CS"/>
</dbReference>
<dbReference type="GO" id="GO:0061659">
    <property type="term" value="F:ubiquitin-like protein ligase activity"/>
    <property type="evidence" value="ECO:0000318"/>
    <property type="project" value="GO_Central"/>
</dbReference>
<protein>
    <submittedName>
        <fullName evidence="10">Uncharacterized protein</fullName>
    </submittedName>
</protein>
<evidence type="ECO:0000256" key="4">
    <source>
        <dbReference type="ARBA" id="ARBA00022833"/>
    </source>
</evidence>
<dbReference type="AlphaFoldDB" id="A7SHB2"/>
<dbReference type="Gene3D" id="2.120.10.30">
    <property type="entry name" value="TolB, C-terminal domain"/>
    <property type="match status" value="1"/>
</dbReference>
<dbReference type="PROSITE" id="PS50089">
    <property type="entry name" value="ZF_RING_2"/>
    <property type="match status" value="1"/>
</dbReference>
<feature type="non-terminal residue" evidence="10">
    <location>
        <position position="511"/>
    </location>
</feature>